<evidence type="ECO:0000256" key="13">
    <source>
        <dbReference type="ARBA" id="ARBA00023242"/>
    </source>
</evidence>
<keyword evidence="11" id="KW-0995">Kinetochore</keyword>
<keyword evidence="13" id="KW-0539">Nucleus</keyword>
<evidence type="ECO:0000256" key="5">
    <source>
        <dbReference type="ARBA" id="ARBA00020259"/>
    </source>
</evidence>
<organism evidence="17 18">
    <name type="scientific">Rhodotorula graminis (strain WP1)</name>
    <dbReference type="NCBI Taxonomy" id="578459"/>
    <lineage>
        <taxon>Eukaryota</taxon>
        <taxon>Fungi</taxon>
        <taxon>Dikarya</taxon>
        <taxon>Basidiomycota</taxon>
        <taxon>Pucciniomycotina</taxon>
        <taxon>Microbotryomycetes</taxon>
        <taxon>Sporidiobolales</taxon>
        <taxon>Sporidiobolaceae</taxon>
        <taxon>Rhodotorula</taxon>
    </lineage>
</organism>
<name>A0A194S1Y5_RHOGW</name>
<dbReference type="GO" id="GO:0042729">
    <property type="term" value="C:DASH complex"/>
    <property type="evidence" value="ECO:0007669"/>
    <property type="project" value="InterPro"/>
</dbReference>
<dbReference type="GO" id="GO:0051301">
    <property type="term" value="P:cell division"/>
    <property type="evidence" value="ECO:0007669"/>
    <property type="project" value="UniProtKB-KW"/>
</dbReference>
<keyword evidence="12" id="KW-0206">Cytoskeleton</keyword>
<dbReference type="RefSeq" id="XP_018270792.1">
    <property type="nucleotide sequence ID" value="XM_018418977.1"/>
</dbReference>
<keyword evidence="8" id="KW-0132">Cell division</keyword>
<dbReference type="GO" id="GO:0008608">
    <property type="term" value="P:attachment of spindle microtubules to kinetochore"/>
    <property type="evidence" value="ECO:0007669"/>
    <property type="project" value="InterPro"/>
</dbReference>
<proteinExistence type="inferred from homology"/>
<keyword evidence="15" id="KW-0137">Centromere</keyword>
<dbReference type="EMBL" id="KQ474079">
    <property type="protein sequence ID" value="KPV74743.1"/>
    <property type="molecule type" value="Genomic_DNA"/>
</dbReference>
<evidence type="ECO:0000256" key="15">
    <source>
        <dbReference type="ARBA" id="ARBA00023328"/>
    </source>
</evidence>
<keyword evidence="9" id="KW-0493">Microtubule</keyword>
<sequence>MNNPYEEEQELIIGRILGTVGKLNESIELLNDAVAKSNDQMQETTEVSELWHAYLRNVQWNLTTHKTLHPPV</sequence>
<keyword evidence="7" id="KW-0963">Cytoplasm</keyword>
<dbReference type="GO" id="GO:0005874">
    <property type="term" value="C:microtubule"/>
    <property type="evidence" value="ECO:0007669"/>
    <property type="project" value="UniProtKB-KW"/>
</dbReference>
<dbReference type="STRING" id="578459.A0A194S1Y5"/>
<comment type="subcellular location">
    <subcellularLocation>
        <location evidence="3">Chromosome</location>
        <location evidence="3">Centromere</location>
        <location evidence="3">Kinetochore</location>
    </subcellularLocation>
    <subcellularLocation>
        <location evidence="2">Cytoplasm</location>
        <location evidence="2">Cytoskeleton</location>
        <location evidence="2">Spindle</location>
    </subcellularLocation>
    <subcellularLocation>
        <location evidence="1">Nucleus</location>
    </subcellularLocation>
</comment>
<evidence type="ECO:0000256" key="10">
    <source>
        <dbReference type="ARBA" id="ARBA00022776"/>
    </source>
</evidence>
<comment type="similarity">
    <text evidence="4">Belongs to the DASH complex DAD4 family.</text>
</comment>
<evidence type="ECO:0000256" key="6">
    <source>
        <dbReference type="ARBA" id="ARBA00022454"/>
    </source>
</evidence>
<evidence type="ECO:0000256" key="1">
    <source>
        <dbReference type="ARBA" id="ARBA00004123"/>
    </source>
</evidence>
<dbReference type="PANTHER" id="PTHR28222">
    <property type="entry name" value="DASH COMPLEX SUBUNIT DAD4"/>
    <property type="match status" value="1"/>
</dbReference>
<dbReference type="Proteomes" id="UP000053890">
    <property type="component" value="Unassembled WGS sequence"/>
</dbReference>
<keyword evidence="18" id="KW-1185">Reference proteome</keyword>
<evidence type="ECO:0000256" key="4">
    <source>
        <dbReference type="ARBA" id="ARBA00009754"/>
    </source>
</evidence>
<evidence type="ECO:0000256" key="11">
    <source>
        <dbReference type="ARBA" id="ARBA00022838"/>
    </source>
</evidence>
<evidence type="ECO:0000256" key="16">
    <source>
        <dbReference type="ARBA" id="ARBA00030569"/>
    </source>
</evidence>
<evidence type="ECO:0000256" key="3">
    <source>
        <dbReference type="ARBA" id="ARBA00004629"/>
    </source>
</evidence>
<evidence type="ECO:0000313" key="18">
    <source>
        <dbReference type="Proteomes" id="UP000053890"/>
    </source>
</evidence>
<evidence type="ECO:0000256" key="9">
    <source>
        <dbReference type="ARBA" id="ARBA00022701"/>
    </source>
</evidence>
<dbReference type="Pfam" id="PF08650">
    <property type="entry name" value="DASH_Dad4"/>
    <property type="match status" value="1"/>
</dbReference>
<evidence type="ECO:0000256" key="14">
    <source>
        <dbReference type="ARBA" id="ARBA00023306"/>
    </source>
</evidence>
<keyword evidence="10" id="KW-0498">Mitosis</keyword>
<evidence type="ECO:0000313" key="17">
    <source>
        <dbReference type="EMBL" id="KPV74743.1"/>
    </source>
</evidence>
<keyword evidence="14" id="KW-0131">Cell cycle</keyword>
<evidence type="ECO:0000256" key="7">
    <source>
        <dbReference type="ARBA" id="ARBA00022490"/>
    </source>
</evidence>
<dbReference type="OrthoDB" id="5516652at2759"/>
<dbReference type="OMA" id="NTESPHE"/>
<keyword evidence="6" id="KW-0158">Chromosome</keyword>
<dbReference type="InterPro" id="IPR013959">
    <property type="entry name" value="DASH_Dad4"/>
</dbReference>
<dbReference type="GeneID" id="28979424"/>
<evidence type="ECO:0000256" key="12">
    <source>
        <dbReference type="ARBA" id="ARBA00023212"/>
    </source>
</evidence>
<gene>
    <name evidence="17" type="ORF">RHOBADRAFT_66479</name>
</gene>
<evidence type="ECO:0000256" key="2">
    <source>
        <dbReference type="ARBA" id="ARBA00004186"/>
    </source>
</evidence>
<evidence type="ECO:0000256" key="8">
    <source>
        <dbReference type="ARBA" id="ARBA00022618"/>
    </source>
</evidence>
<dbReference type="PANTHER" id="PTHR28222:SF1">
    <property type="entry name" value="DASH COMPLEX SUBUNIT DAD4"/>
    <property type="match status" value="1"/>
</dbReference>
<dbReference type="AlphaFoldDB" id="A0A194S1Y5"/>
<protein>
    <recommendedName>
        <fullName evidence="5">DASH complex subunit DAD4</fullName>
    </recommendedName>
    <alternativeName>
        <fullName evidence="16">Outer kinetochore protein DAD4</fullName>
    </alternativeName>
</protein>
<dbReference type="GO" id="GO:0072686">
    <property type="term" value="C:mitotic spindle"/>
    <property type="evidence" value="ECO:0007669"/>
    <property type="project" value="InterPro"/>
</dbReference>
<accession>A0A194S1Y5</accession>
<reference evidence="17 18" key="1">
    <citation type="journal article" date="2015" name="Front. Microbiol.">
        <title>Genome sequence of the plant growth promoting endophytic yeast Rhodotorula graminis WP1.</title>
        <authorList>
            <person name="Firrincieli A."/>
            <person name="Otillar R."/>
            <person name="Salamov A."/>
            <person name="Schmutz J."/>
            <person name="Khan Z."/>
            <person name="Redman R.S."/>
            <person name="Fleck N.D."/>
            <person name="Lindquist E."/>
            <person name="Grigoriev I.V."/>
            <person name="Doty S.L."/>
        </authorList>
    </citation>
    <scope>NUCLEOTIDE SEQUENCE [LARGE SCALE GENOMIC DNA]</scope>
    <source>
        <strain evidence="17 18">WP1</strain>
    </source>
</reference>